<protein>
    <submittedName>
        <fullName evidence="2">Poly-beta-1,6-N-acetyl-D-glucosamine biosynthesis protein PgaD</fullName>
    </submittedName>
</protein>
<dbReference type="EMBL" id="JACCDD010000001">
    <property type="protein sequence ID" value="NYS43897.1"/>
    <property type="molecule type" value="Genomic_DNA"/>
</dbReference>
<feature type="transmembrane region" description="Helical" evidence="1">
    <location>
        <begin position="21"/>
        <end position="45"/>
    </location>
</feature>
<keyword evidence="1" id="KW-0812">Transmembrane</keyword>
<evidence type="ECO:0000313" key="3">
    <source>
        <dbReference type="Proteomes" id="UP000528918"/>
    </source>
</evidence>
<proteinExistence type="predicted"/>
<dbReference type="RefSeq" id="WP_179926991.1">
    <property type="nucleotide sequence ID" value="NZ_JACCDD010000001.1"/>
</dbReference>
<accession>A0ABX2SP87</accession>
<organism evidence="2 3">
    <name type="scientific">Vreelandella zhaodongensis</name>
    <name type="common">Halomonas zhaodongensis</name>
    <dbReference type="NCBI Taxonomy" id="1176240"/>
    <lineage>
        <taxon>Bacteria</taxon>
        <taxon>Pseudomonadati</taxon>
        <taxon>Pseudomonadota</taxon>
        <taxon>Gammaproteobacteria</taxon>
        <taxon>Oceanospirillales</taxon>
        <taxon>Halomonadaceae</taxon>
        <taxon>Vreelandella</taxon>
    </lineage>
</organism>
<comment type="caution">
    <text evidence="2">The sequence shown here is derived from an EMBL/GenBank/DDBJ whole genome shotgun (WGS) entry which is preliminary data.</text>
</comment>
<dbReference type="Pfam" id="PF13994">
    <property type="entry name" value="PgaD"/>
    <property type="match status" value="1"/>
</dbReference>
<feature type="transmembrane region" description="Helical" evidence="1">
    <location>
        <begin position="65"/>
        <end position="84"/>
    </location>
</feature>
<name>A0ABX2SP87_VREZH</name>
<evidence type="ECO:0000256" key="1">
    <source>
        <dbReference type="SAM" id="Phobius"/>
    </source>
</evidence>
<keyword evidence="1" id="KW-0472">Membrane</keyword>
<reference evidence="2 3" key="1">
    <citation type="journal article" date="2013" name="Antonie Van Leeuwenhoek">
        <title>Halomonas zhaodongensis sp. nov., a slightly halophilic bacterium isolated from saline-alkaline soils in Zhaodong, China.</title>
        <authorList>
            <person name="Jiang J."/>
            <person name="Pan Y."/>
            <person name="Meng L."/>
            <person name="Hu S."/>
            <person name="Zhang X."/>
            <person name="Hu B."/>
            <person name="Meng J."/>
            <person name="Li C."/>
            <person name="Huang H."/>
            <person name="Wang K."/>
            <person name="Su T."/>
        </authorList>
    </citation>
    <scope>NUCLEOTIDE SEQUENCE [LARGE SCALE GENOMIC DNA]</scope>
    <source>
        <strain evidence="2 3">NEAU-ST10-25</strain>
    </source>
</reference>
<dbReference type="NCBIfam" id="TIGR03940">
    <property type="entry name" value="PGA_PgaD"/>
    <property type="match status" value="1"/>
</dbReference>
<keyword evidence="1" id="KW-1133">Transmembrane helix</keyword>
<dbReference type="Proteomes" id="UP000528918">
    <property type="component" value="Unassembled WGS sequence"/>
</dbReference>
<dbReference type="InterPro" id="IPR023829">
    <property type="entry name" value="PGA_PgaD"/>
</dbReference>
<sequence length="166" mass="18436">MNTIITLPHRQSTAIMLGYSFFTLCAWLGYGYLLYPFAVLITKWLQLNSLSLALSLSALPTAKGVLMLLPLMSGSLLLTFICWAEYRRFAVRRLTSKTSMQRGSEPLSLESLAHAMQASPELATSMKQTKRGILEMSQLGKPMGLKDAVYQLDNTELDEPKVTLAS</sequence>
<gene>
    <name evidence="2" type="primary">pgaD</name>
    <name evidence="2" type="ORF">HZS79_02935</name>
</gene>
<evidence type="ECO:0000313" key="2">
    <source>
        <dbReference type="EMBL" id="NYS43897.1"/>
    </source>
</evidence>
<keyword evidence="3" id="KW-1185">Reference proteome</keyword>